<proteinExistence type="predicted"/>
<dbReference type="AlphaFoldDB" id="A0A2T6ZMA6"/>
<comment type="caution">
    <text evidence="1">The sequence shown here is derived from an EMBL/GenBank/DDBJ whole genome shotgun (WGS) entry which is preliminary data.</text>
</comment>
<gene>
    <name evidence="1" type="ORF">B9Z19DRAFT_240996</name>
</gene>
<sequence length="212" mass="24530">MPFFRLTMQQKDPEKSSRRGSPVIDKVIVDFTVWGLRPIRMKSARRRICNAVDGRGTYVEVIITAFCRQVKLGLQLMAVQQVNVSAIVRYYAVPVLECYAVFGLTRSATVNRPGIVAYHKADCPLTHCSYRYRYRYLTFSLSLSTPPLLLHMPFILHNYILGRKRLQPVVVGFFFLFTRIVGKEKKKFAKPPLIGEKKERKKARLYHTVVVF</sequence>
<dbReference type="EMBL" id="NESQ01000181">
    <property type="protein sequence ID" value="PUU76621.1"/>
    <property type="molecule type" value="Genomic_DNA"/>
</dbReference>
<name>A0A2T6ZMA6_TUBBO</name>
<reference evidence="1 2" key="1">
    <citation type="submission" date="2017-04" db="EMBL/GenBank/DDBJ databases">
        <title>Draft genome sequence of Tuber borchii Vittad., a whitish edible truffle.</title>
        <authorList>
            <consortium name="DOE Joint Genome Institute"/>
            <person name="Murat C."/>
            <person name="Kuo A."/>
            <person name="Barry K.W."/>
            <person name="Clum A."/>
            <person name="Dockter R.B."/>
            <person name="Fauchery L."/>
            <person name="Iotti M."/>
            <person name="Kohler A."/>
            <person name="Labutti K."/>
            <person name="Lindquist E.A."/>
            <person name="Lipzen A."/>
            <person name="Ohm R.A."/>
            <person name="Wang M."/>
            <person name="Grigoriev I.V."/>
            <person name="Zambonelli A."/>
            <person name="Martin F.M."/>
        </authorList>
    </citation>
    <scope>NUCLEOTIDE SEQUENCE [LARGE SCALE GENOMIC DNA]</scope>
    <source>
        <strain evidence="1 2">Tbo3840</strain>
    </source>
</reference>
<evidence type="ECO:0000313" key="1">
    <source>
        <dbReference type="EMBL" id="PUU76621.1"/>
    </source>
</evidence>
<evidence type="ECO:0000313" key="2">
    <source>
        <dbReference type="Proteomes" id="UP000244722"/>
    </source>
</evidence>
<protein>
    <submittedName>
        <fullName evidence="1">Uncharacterized protein</fullName>
    </submittedName>
</protein>
<organism evidence="1 2">
    <name type="scientific">Tuber borchii</name>
    <name type="common">White truffle</name>
    <dbReference type="NCBI Taxonomy" id="42251"/>
    <lineage>
        <taxon>Eukaryota</taxon>
        <taxon>Fungi</taxon>
        <taxon>Dikarya</taxon>
        <taxon>Ascomycota</taxon>
        <taxon>Pezizomycotina</taxon>
        <taxon>Pezizomycetes</taxon>
        <taxon>Pezizales</taxon>
        <taxon>Tuberaceae</taxon>
        <taxon>Tuber</taxon>
    </lineage>
</organism>
<dbReference type="Proteomes" id="UP000244722">
    <property type="component" value="Unassembled WGS sequence"/>
</dbReference>
<accession>A0A2T6ZMA6</accession>
<keyword evidence="2" id="KW-1185">Reference proteome</keyword>